<sequence>MVTLSARDLRWTQSFEYSPTYAWGLLGTPTLWSVPDCMFYCTLVGGNPPTGSPLNNLSGSATFTSTRLPGQVWGARSDWGFWIVNPATLNKVTPTLWANYPGHRCDDALPGGSEGCANQDFVPTLEVPESRYPMYAFHIRHAINTTNLPSQLTRTTNSAVIDANRSTSCPTGPSYPRPAGHTCDEYPFASTTQGAVANPAGFTFNFDTKRLGRLVCQVPWLTEHRSTTNRGHSVCMIPAAQNSLGGSDLQSFFLDNRVIDRDNFNVRA</sequence>
<organism evidence="2 3">
    <name type="scientific">Plantactinospora alkalitolerans</name>
    <dbReference type="NCBI Taxonomy" id="2789879"/>
    <lineage>
        <taxon>Bacteria</taxon>
        <taxon>Bacillati</taxon>
        <taxon>Actinomycetota</taxon>
        <taxon>Actinomycetes</taxon>
        <taxon>Micromonosporales</taxon>
        <taxon>Micromonosporaceae</taxon>
        <taxon>Plantactinospora</taxon>
    </lineage>
</organism>
<dbReference type="Proteomes" id="UP000638560">
    <property type="component" value="Unassembled WGS sequence"/>
</dbReference>
<evidence type="ECO:0000313" key="2">
    <source>
        <dbReference type="EMBL" id="MBF9130223.1"/>
    </source>
</evidence>
<dbReference type="EMBL" id="JADPUN010000148">
    <property type="protein sequence ID" value="MBF9130223.1"/>
    <property type="molecule type" value="Genomic_DNA"/>
</dbReference>
<accession>A0ABS0GW56</accession>
<name>A0ABS0GW56_9ACTN</name>
<protein>
    <recommendedName>
        <fullName evidence="1">Deoxyribonuclease NucA/NucB domain-containing protein</fullName>
    </recommendedName>
</protein>
<reference evidence="2 3" key="1">
    <citation type="submission" date="2020-11" db="EMBL/GenBank/DDBJ databases">
        <title>A novel isolate from a Black sea contaminated sediment with potential to produce alkanes: Plantactinospora alkalitolerans sp. nov.</title>
        <authorList>
            <person name="Carro L."/>
            <person name="Veyisoglu A."/>
            <person name="Guven K."/>
            <person name="Schumann P."/>
            <person name="Klenk H.-P."/>
            <person name="Sahin N."/>
        </authorList>
    </citation>
    <scope>NUCLEOTIDE SEQUENCE [LARGE SCALE GENOMIC DNA]</scope>
    <source>
        <strain evidence="2 3">S1510</strain>
    </source>
</reference>
<feature type="domain" description="Deoxyribonuclease NucA/NucB" evidence="1">
    <location>
        <begin position="142"/>
        <end position="266"/>
    </location>
</feature>
<dbReference type="InterPro" id="IPR029476">
    <property type="entry name" value="DNase_NucA_NucB"/>
</dbReference>
<dbReference type="Pfam" id="PF14040">
    <property type="entry name" value="DNase_NucA_NucB"/>
    <property type="match status" value="1"/>
</dbReference>
<evidence type="ECO:0000259" key="1">
    <source>
        <dbReference type="Pfam" id="PF14040"/>
    </source>
</evidence>
<comment type="caution">
    <text evidence="2">The sequence shown here is derived from an EMBL/GenBank/DDBJ whole genome shotgun (WGS) entry which is preliminary data.</text>
</comment>
<keyword evidence="3" id="KW-1185">Reference proteome</keyword>
<evidence type="ECO:0000313" key="3">
    <source>
        <dbReference type="Proteomes" id="UP000638560"/>
    </source>
</evidence>
<gene>
    <name evidence="2" type="ORF">I0C86_14845</name>
</gene>
<proteinExistence type="predicted"/>